<evidence type="ECO:0000313" key="2">
    <source>
        <dbReference type="EMBL" id="MPM57961.1"/>
    </source>
</evidence>
<organism evidence="2">
    <name type="scientific">bioreactor metagenome</name>
    <dbReference type="NCBI Taxonomy" id="1076179"/>
    <lineage>
        <taxon>unclassified sequences</taxon>
        <taxon>metagenomes</taxon>
        <taxon>ecological metagenomes</taxon>
    </lineage>
</organism>
<gene>
    <name evidence="2" type="ORF">SDC9_104790</name>
</gene>
<accession>A0A645B073</accession>
<dbReference type="InterPro" id="IPR036397">
    <property type="entry name" value="RNaseH_sf"/>
</dbReference>
<dbReference type="PROSITE" id="PS50994">
    <property type="entry name" value="INTEGRASE"/>
    <property type="match status" value="1"/>
</dbReference>
<feature type="domain" description="Integrase catalytic" evidence="1">
    <location>
        <begin position="6"/>
        <end position="166"/>
    </location>
</feature>
<dbReference type="PANTHER" id="PTHR46889">
    <property type="entry name" value="TRANSPOSASE INSF FOR INSERTION SEQUENCE IS3B-RELATED"/>
    <property type="match status" value="1"/>
</dbReference>
<dbReference type="Pfam" id="PF13333">
    <property type="entry name" value="rve_2"/>
    <property type="match status" value="1"/>
</dbReference>
<reference evidence="2" key="1">
    <citation type="submission" date="2019-08" db="EMBL/GenBank/DDBJ databases">
        <authorList>
            <person name="Kucharzyk K."/>
            <person name="Murdoch R.W."/>
            <person name="Higgins S."/>
            <person name="Loffler F."/>
        </authorList>
    </citation>
    <scope>NUCLEOTIDE SEQUENCE</scope>
</reference>
<dbReference type="Gene3D" id="3.30.420.10">
    <property type="entry name" value="Ribonuclease H-like superfamily/Ribonuclease H"/>
    <property type="match status" value="1"/>
</dbReference>
<dbReference type="EMBL" id="VSSQ01016530">
    <property type="protein sequence ID" value="MPM57961.1"/>
    <property type="molecule type" value="Genomic_DNA"/>
</dbReference>
<dbReference type="GO" id="GO:0003676">
    <property type="term" value="F:nucleic acid binding"/>
    <property type="evidence" value="ECO:0007669"/>
    <property type="project" value="InterPro"/>
</dbReference>
<dbReference type="Pfam" id="PF00665">
    <property type="entry name" value="rve"/>
    <property type="match status" value="1"/>
</dbReference>
<proteinExistence type="predicted"/>
<dbReference type="InterPro" id="IPR050900">
    <property type="entry name" value="Transposase_IS3/IS150/IS904"/>
</dbReference>
<dbReference type="PANTHER" id="PTHR46889:SF5">
    <property type="entry name" value="INTEGRASE PROTEIN"/>
    <property type="match status" value="1"/>
</dbReference>
<dbReference type="AlphaFoldDB" id="A0A645B073"/>
<dbReference type="InterPro" id="IPR048020">
    <property type="entry name" value="Transpos_IS3"/>
</dbReference>
<dbReference type="SUPFAM" id="SSF53098">
    <property type="entry name" value="Ribonuclease H-like"/>
    <property type="match status" value="1"/>
</dbReference>
<dbReference type="InterPro" id="IPR012337">
    <property type="entry name" value="RNaseH-like_sf"/>
</dbReference>
<dbReference type="InterPro" id="IPR001584">
    <property type="entry name" value="Integrase_cat-core"/>
</dbReference>
<dbReference type="GO" id="GO:0015074">
    <property type="term" value="P:DNA integration"/>
    <property type="evidence" value="ECO:0007669"/>
    <property type="project" value="InterPro"/>
</dbReference>
<dbReference type="NCBIfam" id="NF033516">
    <property type="entry name" value="transpos_IS3"/>
    <property type="match status" value="1"/>
</dbReference>
<name>A0A645B073_9ZZZZ</name>
<comment type="caution">
    <text evidence="2">The sequence shown here is derived from an EMBL/GenBank/DDBJ whole genome shotgun (WGS) entry which is preliminary data.</text>
</comment>
<sequence>MQQDFHASFSHPKWLTDITYLPCKDGKLYLSCIKDLGDKSIVAYSVSAKNDIYLVLDTLARAKPFMREGIVLHSDRGSQYCSPIYQSVLLERGMVISMSRPGMPYDNAPMESFFSILKNEDLRLVKHLTCAQMRNFIDSFIRYYNEDRPQWSLKKLTPFEFRSQLV</sequence>
<protein>
    <submittedName>
        <fullName evidence="2">IS3 family transposase ISBsp3</fullName>
    </submittedName>
</protein>
<evidence type="ECO:0000259" key="1">
    <source>
        <dbReference type="PROSITE" id="PS50994"/>
    </source>
</evidence>